<dbReference type="PANTHER" id="PTHR11831">
    <property type="entry name" value="30S 40S RIBOSOMAL PROTEIN"/>
    <property type="match status" value="1"/>
</dbReference>
<dbReference type="GeneID" id="79574869"/>
<reference evidence="8" key="1">
    <citation type="journal article" date="2020" name="J. Exp. Bot.">
        <title>Zygnema circumcarinatum UTEX 1559 chloroplast and mitochondrial genomes provide insight into land plant evolution.</title>
        <authorList>
            <person name="Orton L.M."/>
            <person name="Fitzek E."/>
            <person name="Feng X."/>
            <person name="Grayburn W.S."/>
            <person name="Mower J.P."/>
            <person name="Liu K."/>
            <person name="Zhang C."/>
            <person name="Duvall M.R."/>
            <person name="Yin Y."/>
        </authorList>
    </citation>
    <scope>NUCLEOTIDE SEQUENCE</scope>
    <source>
        <strain evidence="8">UTEX 1559 mating type +</strain>
    </source>
</reference>
<evidence type="ECO:0000256" key="6">
    <source>
        <dbReference type="PROSITE-ProRule" id="PRU00182"/>
    </source>
</evidence>
<dbReference type="RefSeq" id="YP_010736383.1">
    <property type="nucleotide sequence ID" value="NC_072974.1"/>
</dbReference>
<dbReference type="CDD" id="cd00165">
    <property type="entry name" value="S4"/>
    <property type="match status" value="1"/>
</dbReference>
<evidence type="ECO:0000313" key="8">
    <source>
        <dbReference type="EMBL" id="QKQ14712.1"/>
    </source>
</evidence>
<dbReference type="Gene3D" id="3.10.290.10">
    <property type="entry name" value="RNA-binding S4 domain"/>
    <property type="match status" value="1"/>
</dbReference>
<feature type="domain" description="RNA-binding S4" evidence="7">
    <location>
        <begin position="87"/>
        <end position="142"/>
    </location>
</feature>
<dbReference type="InterPro" id="IPR036986">
    <property type="entry name" value="S4_RNA-bd_sf"/>
</dbReference>
<dbReference type="PROSITE" id="PS50889">
    <property type="entry name" value="S4"/>
    <property type="match status" value="1"/>
</dbReference>
<keyword evidence="2 6" id="KW-0699">rRNA-binding</keyword>
<keyword evidence="5" id="KW-0687">Ribonucleoprotein</keyword>
<keyword evidence="3 6" id="KW-0694">RNA-binding</keyword>
<dbReference type="Gene3D" id="1.10.1050.10">
    <property type="entry name" value="Ribosomal Protein S4 Delta 41, Chain A, domain 1"/>
    <property type="match status" value="1"/>
</dbReference>
<geneLocation type="mitochondrion" evidence="8"/>
<evidence type="ECO:0000256" key="2">
    <source>
        <dbReference type="ARBA" id="ARBA00022730"/>
    </source>
</evidence>
<keyword evidence="8" id="KW-0496">Mitochondrion</keyword>
<dbReference type="SUPFAM" id="SSF55174">
    <property type="entry name" value="Alpha-L RNA-binding motif"/>
    <property type="match status" value="1"/>
</dbReference>
<dbReference type="Pfam" id="PF01479">
    <property type="entry name" value="S4"/>
    <property type="match status" value="1"/>
</dbReference>
<comment type="similarity">
    <text evidence="1">Belongs to the universal ribosomal protein uS4 family.</text>
</comment>
<proteinExistence type="inferred from homology"/>
<dbReference type="EMBL" id="MT040698">
    <property type="protein sequence ID" value="QKQ14712.1"/>
    <property type="molecule type" value="Genomic_DNA"/>
</dbReference>
<accession>A0A6N0GXM7</accession>
<sequence>MVSSKFKVSRRIVENIWTHKKLTPKQNTILRKCKQKSNRKQSDFAKQLQQRTKLSMFYGNLPRNQIKQNQSTSQLDKQKSLLLNLESRLDVLLVRIHFCSTLFAARQFIVHGKIYVNFQKVNIPSFCVSNGDILSISPDYLECMKCIVRENLAQHKILPTKPSHLEVNYKTLNAVLLYDPCRIQFDYQIELDLF</sequence>
<dbReference type="InterPro" id="IPR018079">
    <property type="entry name" value="Ribosomal_uS4_CS"/>
</dbReference>
<evidence type="ECO:0000256" key="3">
    <source>
        <dbReference type="ARBA" id="ARBA00022884"/>
    </source>
</evidence>
<evidence type="ECO:0000256" key="1">
    <source>
        <dbReference type="ARBA" id="ARBA00007465"/>
    </source>
</evidence>
<dbReference type="InterPro" id="IPR022801">
    <property type="entry name" value="Ribosomal_uS4"/>
</dbReference>
<dbReference type="GO" id="GO:0042274">
    <property type="term" value="P:ribosomal small subunit biogenesis"/>
    <property type="evidence" value="ECO:0007669"/>
    <property type="project" value="TreeGrafter"/>
</dbReference>
<gene>
    <name evidence="8" type="primary">rps4</name>
</gene>
<evidence type="ECO:0000256" key="4">
    <source>
        <dbReference type="ARBA" id="ARBA00022980"/>
    </source>
</evidence>
<dbReference type="PROSITE" id="PS00632">
    <property type="entry name" value="RIBOSOMAL_S4"/>
    <property type="match status" value="1"/>
</dbReference>
<evidence type="ECO:0000256" key="5">
    <source>
        <dbReference type="ARBA" id="ARBA00023274"/>
    </source>
</evidence>
<keyword evidence="4 8" id="KW-0689">Ribosomal protein</keyword>
<evidence type="ECO:0000259" key="7">
    <source>
        <dbReference type="SMART" id="SM00363"/>
    </source>
</evidence>
<name>A0A6N0GXM7_ZYGCR</name>
<dbReference type="GO" id="GO:0015935">
    <property type="term" value="C:small ribosomal subunit"/>
    <property type="evidence" value="ECO:0007669"/>
    <property type="project" value="TreeGrafter"/>
</dbReference>
<dbReference type="AlphaFoldDB" id="A0A6N0GXM7"/>
<protein>
    <submittedName>
        <fullName evidence="8">Ribosomal protein S4</fullName>
    </submittedName>
</protein>
<dbReference type="GO" id="GO:0019843">
    <property type="term" value="F:rRNA binding"/>
    <property type="evidence" value="ECO:0007669"/>
    <property type="project" value="UniProtKB-KW"/>
</dbReference>
<dbReference type="PANTHER" id="PTHR11831:SF30">
    <property type="entry name" value="SMALL RIBOSOMAL SUBUNIT PROTEIN US4M"/>
    <property type="match status" value="1"/>
</dbReference>
<dbReference type="GO" id="GO:0003735">
    <property type="term" value="F:structural constituent of ribosome"/>
    <property type="evidence" value="ECO:0007669"/>
    <property type="project" value="TreeGrafter"/>
</dbReference>
<organism evidence="8">
    <name type="scientific">Zygnema circumcarinatum</name>
    <name type="common">Green alga</name>
    <dbReference type="NCBI Taxonomy" id="35869"/>
    <lineage>
        <taxon>Eukaryota</taxon>
        <taxon>Viridiplantae</taxon>
        <taxon>Streptophyta</taxon>
        <taxon>Zygnematophyceae</taxon>
        <taxon>Zygnematophycidae</taxon>
        <taxon>Zygnematales</taxon>
        <taxon>Zygnemataceae</taxon>
        <taxon>Zygnema</taxon>
    </lineage>
</organism>
<dbReference type="SMART" id="SM00363">
    <property type="entry name" value="S4"/>
    <property type="match status" value="1"/>
</dbReference>
<dbReference type="InterPro" id="IPR002942">
    <property type="entry name" value="S4_RNA-bd"/>
</dbReference>